<dbReference type="GO" id="GO:0005524">
    <property type="term" value="F:ATP binding"/>
    <property type="evidence" value="ECO:0007669"/>
    <property type="project" value="UniProtKB-KW"/>
</dbReference>
<protein>
    <submittedName>
        <fullName evidence="5">Bacitracin ABC transporter ATP-binding protein</fullName>
    </submittedName>
</protein>
<dbReference type="InterPro" id="IPR003439">
    <property type="entry name" value="ABC_transporter-like_ATP-bd"/>
</dbReference>
<accession>A0A2T4U1P3</accession>
<dbReference type="OrthoDB" id="9804819at2"/>
<keyword evidence="2" id="KW-0547">Nucleotide-binding</keyword>
<dbReference type="PANTHER" id="PTHR42711">
    <property type="entry name" value="ABC TRANSPORTER ATP-BINDING PROTEIN"/>
    <property type="match status" value="1"/>
</dbReference>
<evidence type="ECO:0000313" key="6">
    <source>
        <dbReference type="Proteomes" id="UP000240509"/>
    </source>
</evidence>
<feature type="domain" description="ABC transporter" evidence="4">
    <location>
        <begin position="5"/>
        <end position="234"/>
    </location>
</feature>
<dbReference type="CDD" id="cd03230">
    <property type="entry name" value="ABC_DR_subfamily_A"/>
    <property type="match status" value="1"/>
</dbReference>
<keyword evidence="6" id="KW-1185">Reference proteome</keyword>
<evidence type="ECO:0000256" key="2">
    <source>
        <dbReference type="ARBA" id="ARBA00022741"/>
    </source>
</evidence>
<dbReference type="EMBL" id="PZJJ01000064">
    <property type="protein sequence ID" value="PTL37317.1"/>
    <property type="molecule type" value="Genomic_DNA"/>
</dbReference>
<name>A0A2T4U1P3_9BACI</name>
<dbReference type="SMART" id="SM00382">
    <property type="entry name" value="AAA"/>
    <property type="match status" value="1"/>
</dbReference>
<keyword evidence="1" id="KW-0813">Transport</keyword>
<dbReference type="Proteomes" id="UP000240509">
    <property type="component" value="Unassembled WGS sequence"/>
</dbReference>
<evidence type="ECO:0000256" key="3">
    <source>
        <dbReference type="ARBA" id="ARBA00022840"/>
    </source>
</evidence>
<dbReference type="Gene3D" id="3.40.50.300">
    <property type="entry name" value="P-loop containing nucleotide triphosphate hydrolases"/>
    <property type="match status" value="1"/>
</dbReference>
<organism evidence="5 6">
    <name type="scientific">Alkalicoccus saliphilus</name>
    <dbReference type="NCBI Taxonomy" id="200989"/>
    <lineage>
        <taxon>Bacteria</taxon>
        <taxon>Bacillati</taxon>
        <taxon>Bacillota</taxon>
        <taxon>Bacilli</taxon>
        <taxon>Bacillales</taxon>
        <taxon>Bacillaceae</taxon>
        <taxon>Alkalicoccus</taxon>
    </lineage>
</organism>
<sequence length="284" mass="31268">MEPIIKVEGLSKYFGGAKSLDNLNFHVGKGEIFGFLGPSGAGKTTAVKILTGQLRSTSGSAAVFGVEAERINTPQHLKRIGVMTDNSGLYTRLNVYENLKFFASLYGIFQADKRIDTVLEMVALQEEKKKQISKLSRGMTQRVILARALLHEPDLLFLDEPTAALDPASKRHIHRGLQRLNAQGTTIFMTTHDMEEAEHLCGRIAFLYDGAVQEEGSPQQIRRSYADNTFTIELRNGEKHRVSKSAAGAETAAALLKTDEVASVYPNDPTLGDIFVQMTGRELV</sequence>
<dbReference type="PANTHER" id="PTHR42711:SF13">
    <property type="entry name" value="ABC TRANSPORTER, ATP-BINDING PROTEIN"/>
    <property type="match status" value="1"/>
</dbReference>
<dbReference type="InterPro" id="IPR003593">
    <property type="entry name" value="AAA+_ATPase"/>
</dbReference>
<evidence type="ECO:0000313" key="5">
    <source>
        <dbReference type="EMBL" id="PTL37317.1"/>
    </source>
</evidence>
<proteinExistence type="predicted"/>
<evidence type="ECO:0000256" key="1">
    <source>
        <dbReference type="ARBA" id="ARBA00022448"/>
    </source>
</evidence>
<comment type="caution">
    <text evidence="5">The sequence shown here is derived from an EMBL/GenBank/DDBJ whole genome shotgun (WGS) entry which is preliminary data.</text>
</comment>
<reference evidence="5 6" key="1">
    <citation type="submission" date="2018-03" db="EMBL/GenBank/DDBJ databases">
        <title>Alkalicoccus saliphilus sp. nov., isolated from a mineral pool.</title>
        <authorList>
            <person name="Zhao B."/>
        </authorList>
    </citation>
    <scope>NUCLEOTIDE SEQUENCE [LARGE SCALE GENOMIC DNA]</scope>
    <source>
        <strain evidence="5 6">6AG</strain>
    </source>
</reference>
<dbReference type="SUPFAM" id="SSF52540">
    <property type="entry name" value="P-loop containing nucleoside triphosphate hydrolases"/>
    <property type="match status" value="1"/>
</dbReference>
<dbReference type="RefSeq" id="WP_107586436.1">
    <property type="nucleotide sequence ID" value="NZ_PZJJ01000064.1"/>
</dbReference>
<evidence type="ECO:0000259" key="4">
    <source>
        <dbReference type="PROSITE" id="PS50893"/>
    </source>
</evidence>
<keyword evidence="3 5" id="KW-0067">ATP-binding</keyword>
<dbReference type="Pfam" id="PF00005">
    <property type="entry name" value="ABC_tran"/>
    <property type="match status" value="1"/>
</dbReference>
<dbReference type="GO" id="GO:0016887">
    <property type="term" value="F:ATP hydrolysis activity"/>
    <property type="evidence" value="ECO:0007669"/>
    <property type="project" value="InterPro"/>
</dbReference>
<dbReference type="InterPro" id="IPR050763">
    <property type="entry name" value="ABC_transporter_ATP-binding"/>
</dbReference>
<gene>
    <name evidence="5" type="ORF">C6Y45_17090</name>
</gene>
<dbReference type="AlphaFoldDB" id="A0A2T4U1P3"/>
<dbReference type="InterPro" id="IPR027417">
    <property type="entry name" value="P-loop_NTPase"/>
</dbReference>
<dbReference type="PROSITE" id="PS50893">
    <property type="entry name" value="ABC_TRANSPORTER_2"/>
    <property type="match status" value="1"/>
</dbReference>